<protein>
    <submittedName>
        <fullName evidence="1">Uncharacterized protein</fullName>
    </submittedName>
</protein>
<accession>A0ABU6YAR0</accession>
<name>A0ABU6YAR0_9FABA</name>
<evidence type="ECO:0000313" key="2">
    <source>
        <dbReference type="Proteomes" id="UP001341840"/>
    </source>
</evidence>
<proteinExistence type="predicted"/>
<dbReference type="EMBL" id="JASCZI010241756">
    <property type="protein sequence ID" value="MED6206435.1"/>
    <property type="molecule type" value="Genomic_DNA"/>
</dbReference>
<comment type="caution">
    <text evidence="1">The sequence shown here is derived from an EMBL/GenBank/DDBJ whole genome shotgun (WGS) entry which is preliminary data.</text>
</comment>
<organism evidence="1 2">
    <name type="scientific">Stylosanthes scabra</name>
    <dbReference type="NCBI Taxonomy" id="79078"/>
    <lineage>
        <taxon>Eukaryota</taxon>
        <taxon>Viridiplantae</taxon>
        <taxon>Streptophyta</taxon>
        <taxon>Embryophyta</taxon>
        <taxon>Tracheophyta</taxon>
        <taxon>Spermatophyta</taxon>
        <taxon>Magnoliopsida</taxon>
        <taxon>eudicotyledons</taxon>
        <taxon>Gunneridae</taxon>
        <taxon>Pentapetalae</taxon>
        <taxon>rosids</taxon>
        <taxon>fabids</taxon>
        <taxon>Fabales</taxon>
        <taxon>Fabaceae</taxon>
        <taxon>Papilionoideae</taxon>
        <taxon>50 kb inversion clade</taxon>
        <taxon>dalbergioids sensu lato</taxon>
        <taxon>Dalbergieae</taxon>
        <taxon>Pterocarpus clade</taxon>
        <taxon>Stylosanthes</taxon>
    </lineage>
</organism>
<sequence>MRNRDALVISTVLHLWSSDPSRHSRRCLFIKKSKMGKKKSCQEVKVPRPLYAGETRLYGWVEEAVLTQPSVVESDSMPEFRRNFPLMEDSGA</sequence>
<gene>
    <name evidence="1" type="ORF">PIB30_026645</name>
</gene>
<keyword evidence="2" id="KW-1185">Reference proteome</keyword>
<evidence type="ECO:0000313" key="1">
    <source>
        <dbReference type="EMBL" id="MED6206435.1"/>
    </source>
</evidence>
<dbReference type="Proteomes" id="UP001341840">
    <property type="component" value="Unassembled WGS sequence"/>
</dbReference>
<reference evidence="1 2" key="1">
    <citation type="journal article" date="2023" name="Plants (Basel)">
        <title>Bridging the Gap: Combining Genomics and Transcriptomics Approaches to Understand Stylosanthes scabra, an Orphan Legume from the Brazilian Caatinga.</title>
        <authorList>
            <person name="Ferreira-Neto J.R.C."/>
            <person name="da Silva M.D."/>
            <person name="Binneck E."/>
            <person name="de Melo N.F."/>
            <person name="da Silva R.H."/>
            <person name="de Melo A.L.T.M."/>
            <person name="Pandolfi V."/>
            <person name="Bustamante F.O."/>
            <person name="Brasileiro-Vidal A.C."/>
            <person name="Benko-Iseppon A.M."/>
        </authorList>
    </citation>
    <scope>NUCLEOTIDE SEQUENCE [LARGE SCALE GENOMIC DNA]</scope>
    <source>
        <tissue evidence="1">Leaves</tissue>
    </source>
</reference>